<dbReference type="AlphaFoldDB" id="A0A9Q0YSE2"/>
<accession>A0A9Q0YSE2</accession>
<reference evidence="2" key="1">
    <citation type="submission" date="2021-10" db="EMBL/GenBank/DDBJ databases">
        <title>Tropical sea cucumber genome reveals ecological adaptation and Cuvierian tubules defense mechanism.</title>
        <authorList>
            <person name="Chen T."/>
        </authorList>
    </citation>
    <scope>NUCLEOTIDE SEQUENCE</scope>
    <source>
        <strain evidence="2">Nanhai2018</strain>
        <tissue evidence="2">Muscle</tissue>
    </source>
</reference>
<feature type="transmembrane region" description="Helical" evidence="1">
    <location>
        <begin position="51"/>
        <end position="71"/>
    </location>
</feature>
<organism evidence="2 3">
    <name type="scientific">Holothuria leucospilota</name>
    <name type="common">Black long sea cucumber</name>
    <name type="synonym">Mertensiothuria leucospilota</name>
    <dbReference type="NCBI Taxonomy" id="206669"/>
    <lineage>
        <taxon>Eukaryota</taxon>
        <taxon>Metazoa</taxon>
        <taxon>Echinodermata</taxon>
        <taxon>Eleutherozoa</taxon>
        <taxon>Echinozoa</taxon>
        <taxon>Holothuroidea</taxon>
        <taxon>Aspidochirotacea</taxon>
        <taxon>Aspidochirotida</taxon>
        <taxon>Holothuriidae</taxon>
        <taxon>Holothuria</taxon>
    </lineage>
</organism>
<gene>
    <name evidence="2" type="ORF">HOLleu_31630</name>
</gene>
<name>A0A9Q0YSE2_HOLLE</name>
<evidence type="ECO:0000313" key="2">
    <source>
        <dbReference type="EMBL" id="KAJ8026715.1"/>
    </source>
</evidence>
<dbReference type="Proteomes" id="UP001152320">
    <property type="component" value="Chromosome 16"/>
</dbReference>
<keyword evidence="1" id="KW-1133">Transmembrane helix</keyword>
<evidence type="ECO:0000313" key="3">
    <source>
        <dbReference type="Proteomes" id="UP001152320"/>
    </source>
</evidence>
<comment type="caution">
    <text evidence="2">The sequence shown here is derived from an EMBL/GenBank/DDBJ whole genome shotgun (WGS) entry which is preliminary data.</text>
</comment>
<keyword evidence="1" id="KW-0472">Membrane</keyword>
<sequence length="103" mass="10779">MGNERAARNGKLDVGLEKQSDQGMAWGMEEMVIVKQYKLETREGITIEETFAVVSFVGVVVSSVVAVASFVDVVVSSVVAVASFVGVVVSSVASVDVALRIGS</sequence>
<proteinExistence type="predicted"/>
<protein>
    <submittedName>
        <fullName evidence="2">Uncharacterized protein</fullName>
    </submittedName>
</protein>
<dbReference type="EMBL" id="JAIZAY010000016">
    <property type="protein sequence ID" value="KAJ8026715.1"/>
    <property type="molecule type" value="Genomic_DNA"/>
</dbReference>
<keyword evidence="1" id="KW-0812">Transmembrane</keyword>
<feature type="transmembrane region" description="Helical" evidence="1">
    <location>
        <begin position="77"/>
        <end position="99"/>
    </location>
</feature>
<keyword evidence="3" id="KW-1185">Reference proteome</keyword>
<evidence type="ECO:0000256" key="1">
    <source>
        <dbReference type="SAM" id="Phobius"/>
    </source>
</evidence>